<sequence>MYLIRFSLTIPFYLLTHPLNHISIYASSIYLTHLSMNPSSGSVPDAARGS</sequence>
<accession>A0A5B7JMV4</accession>
<keyword evidence="2" id="KW-1185">Reference proteome</keyword>
<gene>
    <name evidence="1" type="ORF">E2C01_092737</name>
</gene>
<organism evidence="1 2">
    <name type="scientific">Portunus trituberculatus</name>
    <name type="common">Swimming crab</name>
    <name type="synonym">Neptunus trituberculatus</name>
    <dbReference type="NCBI Taxonomy" id="210409"/>
    <lineage>
        <taxon>Eukaryota</taxon>
        <taxon>Metazoa</taxon>
        <taxon>Ecdysozoa</taxon>
        <taxon>Arthropoda</taxon>
        <taxon>Crustacea</taxon>
        <taxon>Multicrustacea</taxon>
        <taxon>Malacostraca</taxon>
        <taxon>Eumalacostraca</taxon>
        <taxon>Eucarida</taxon>
        <taxon>Decapoda</taxon>
        <taxon>Pleocyemata</taxon>
        <taxon>Brachyura</taxon>
        <taxon>Eubrachyura</taxon>
        <taxon>Portunoidea</taxon>
        <taxon>Portunidae</taxon>
        <taxon>Portuninae</taxon>
        <taxon>Portunus</taxon>
    </lineage>
</organism>
<dbReference type="AlphaFoldDB" id="A0A5B7JMV4"/>
<comment type="caution">
    <text evidence="1">The sequence shown here is derived from an EMBL/GenBank/DDBJ whole genome shotgun (WGS) entry which is preliminary data.</text>
</comment>
<name>A0A5B7JMV4_PORTR</name>
<proteinExistence type="predicted"/>
<dbReference type="Proteomes" id="UP000324222">
    <property type="component" value="Unassembled WGS sequence"/>
</dbReference>
<evidence type="ECO:0000313" key="1">
    <source>
        <dbReference type="EMBL" id="MPC97422.1"/>
    </source>
</evidence>
<dbReference type="EMBL" id="VSRR010109891">
    <property type="protein sequence ID" value="MPC97422.1"/>
    <property type="molecule type" value="Genomic_DNA"/>
</dbReference>
<protein>
    <submittedName>
        <fullName evidence="1">Uncharacterized protein</fullName>
    </submittedName>
</protein>
<reference evidence="1 2" key="1">
    <citation type="submission" date="2019-05" db="EMBL/GenBank/DDBJ databases">
        <title>Another draft genome of Portunus trituberculatus and its Hox gene families provides insights of decapod evolution.</title>
        <authorList>
            <person name="Jeong J.-H."/>
            <person name="Song I."/>
            <person name="Kim S."/>
            <person name="Choi T."/>
            <person name="Kim D."/>
            <person name="Ryu S."/>
            <person name="Kim W."/>
        </authorList>
    </citation>
    <scope>NUCLEOTIDE SEQUENCE [LARGE SCALE GENOMIC DNA]</scope>
    <source>
        <tissue evidence="1">Muscle</tissue>
    </source>
</reference>
<evidence type="ECO:0000313" key="2">
    <source>
        <dbReference type="Proteomes" id="UP000324222"/>
    </source>
</evidence>